<reference evidence="3 4" key="1">
    <citation type="journal article" date="2012" name="PLoS ONE">
        <title>Edwardsiella comparative phylogenomics reveal the new intra/inter-species taxonomic relationships, virulence evolution and niche adaptation mechanisms.</title>
        <authorList>
            <person name="Yang M."/>
            <person name="Lv Y."/>
            <person name="Xiao J."/>
            <person name="Wu H."/>
            <person name="Zheng H."/>
            <person name="Liu Q."/>
            <person name="Zhang Y."/>
            <person name="Wang Q."/>
        </authorList>
    </citation>
    <scope>NUCLEOTIDE SEQUENCE [LARGE SCALE GENOMIC DNA]</scope>
    <source>
        <strain evidence="4">080813</strain>
    </source>
</reference>
<dbReference type="RefSeq" id="WP_034164333.1">
    <property type="nucleotide sequence ID" value="NZ_CP006664.1"/>
</dbReference>
<dbReference type="PANTHER" id="PTHR30006:SF25">
    <property type="entry name" value="PHOSPHOGLYCERATE TRANSPORT REGULATORY PROTEIN PGTC"/>
    <property type="match status" value="1"/>
</dbReference>
<dbReference type="Pfam" id="PF13343">
    <property type="entry name" value="SBP_bac_6"/>
    <property type="match status" value="1"/>
</dbReference>
<dbReference type="EMBL" id="CP006664">
    <property type="protein sequence ID" value="AIJ09719.1"/>
    <property type="molecule type" value="Genomic_DNA"/>
</dbReference>
<proteinExistence type="predicted"/>
<dbReference type="GO" id="GO:0030288">
    <property type="term" value="C:outer membrane-bounded periplasmic space"/>
    <property type="evidence" value="ECO:0007669"/>
    <property type="project" value="TreeGrafter"/>
</dbReference>
<accession>A0A076LW44</accession>
<name>A0A076LW44_9GAMM</name>
<dbReference type="AlphaFoldDB" id="A0A076LW44"/>
<evidence type="ECO:0000313" key="4">
    <source>
        <dbReference type="Proteomes" id="UP000028681"/>
    </source>
</evidence>
<feature type="signal peptide" evidence="2">
    <location>
        <begin position="1"/>
        <end position="20"/>
    </location>
</feature>
<dbReference type="GeneID" id="33940753"/>
<dbReference type="Proteomes" id="UP000028681">
    <property type="component" value="Chromosome"/>
</dbReference>
<dbReference type="Gene3D" id="3.40.190.10">
    <property type="entry name" value="Periplasmic binding protein-like II"/>
    <property type="match status" value="2"/>
</dbReference>
<dbReference type="HOGENOM" id="CLU_040513_1_0_6"/>
<sequence>MYRACLTLIILLSLPLTLQAKRSELVMATTFSPQATAYIISRWQHQPGAVPIRTINRTSASLEQLLDNLNDGHIDLVLTSSPMLLQHLQDHHRLAPIDAQPAELQRQIPESIRATSVAVALSGFGLLINRSNLAAQHLPPPKDWEDLTLPQYRDMLLMSSPSRSDTNHLMIESLLQQYGWQRGWQILLMAAGNLSTISSRSFGVADKIQTGLGTLGPVIDNYAQMLSTDPHLTFHYFPHSVAAPTYVAVARDALYPGEARRFIRFLLSPDGQRALADTNTGKYPIVALPGNSARAQQQRRLLAQPQMDYRLILLRQRLVQALFDTAISFRLPQLKDAWRALNAAESRQKHPLPHIRALLTAMPISAAQSEDPKLLAQCSSRAGCEQLMMEWQQFFHQKQRQAINQLENLK</sequence>
<evidence type="ECO:0000256" key="1">
    <source>
        <dbReference type="ARBA" id="ARBA00022729"/>
    </source>
</evidence>
<feature type="chain" id="PRO_5001714768" evidence="2">
    <location>
        <begin position="21"/>
        <end position="410"/>
    </location>
</feature>
<evidence type="ECO:0000256" key="2">
    <source>
        <dbReference type="SAM" id="SignalP"/>
    </source>
</evidence>
<keyword evidence="1 2" id="KW-0732">Signal</keyword>
<gene>
    <name evidence="3" type="primary">pgtC</name>
    <name evidence="3" type="ORF">ETEE_3295</name>
</gene>
<dbReference type="KEGG" id="ete:ETEE_3295"/>
<evidence type="ECO:0000313" key="3">
    <source>
        <dbReference type="EMBL" id="AIJ09719.1"/>
    </source>
</evidence>
<dbReference type="PANTHER" id="PTHR30006">
    <property type="entry name" value="THIAMINE-BINDING PERIPLASMIC PROTEIN-RELATED"/>
    <property type="match status" value="1"/>
</dbReference>
<dbReference type="SUPFAM" id="SSF53850">
    <property type="entry name" value="Periplasmic binding protein-like II"/>
    <property type="match status" value="1"/>
</dbReference>
<protein>
    <submittedName>
        <fullName evidence="3">Phosphoglycerate transport regulatory protein PgtC</fullName>
    </submittedName>
</protein>
<organism evidence="3 4">
    <name type="scientific">Edwardsiella anguillarum ET080813</name>
    <dbReference type="NCBI Taxonomy" id="667120"/>
    <lineage>
        <taxon>Bacteria</taxon>
        <taxon>Pseudomonadati</taxon>
        <taxon>Pseudomonadota</taxon>
        <taxon>Gammaproteobacteria</taxon>
        <taxon>Enterobacterales</taxon>
        <taxon>Hafniaceae</taxon>
        <taxon>Edwardsiella</taxon>
    </lineage>
</organism>